<dbReference type="PANTHER" id="PTHR24271">
    <property type="entry name" value="KALLIKREIN-RELATED"/>
    <property type="match status" value="1"/>
</dbReference>
<keyword evidence="5" id="KW-0865">Zymogen</keyword>
<dbReference type="PROSITE" id="PS00134">
    <property type="entry name" value="TRYPSIN_HIS"/>
    <property type="match status" value="1"/>
</dbReference>
<sequence length="260" mass="28497">FAQWEELLVRIPLGSLAPWSWVWEQGSALPPGHIFGGREAEPHSRPYMAYLKRKFEGENTFCGGFLVAENFVLTAAHCQADNTLVLLGAHNIRQSEKSQQLIPVQSSYPHEDYDEESLNNDIMLLQLSRNVTQDENVAPIGLPDAAEDVEPGTRCSVAGWGSLSTDGKLLPIALREVNVVVIPDDACPTDPYGPYHYYNHRTMMCVGNPAEFYDSAKGDSGGPLVCGGTAQGIVSWGNEKAPGVYTKISAFLPWINSTMK</sequence>
<name>K7F7X5_PELSI</name>
<dbReference type="Ensembl" id="ENSPSIT00000004158.1">
    <property type="protein sequence ID" value="ENSPSIP00000004135.1"/>
    <property type="gene ID" value="ENSPSIG00000003900.1"/>
</dbReference>
<dbReference type="PRINTS" id="PR00722">
    <property type="entry name" value="CHYMOTRYPSIN"/>
</dbReference>
<evidence type="ECO:0000256" key="5">
    <source>
        <dbReference type="ARBA" id="ARBA00023145"/>
    </source>
</evidence>
<dbReference type="InterPro" id="IPR001314">
    <property type="entry name" value="Peptidase_S1A"/>
</dbReference>
<keyword evidence="4 7" id="KW-0720">Serine protease</keyword>
<evidence type="ECO:0000313" key="10">
    <source>
        <dbReference type="Proteomes" id="UP000007267"/>
    </source>
</evidence>
<dbReference type="Gene3D" id="2.40.10.10">
    <property type="entry name" value="Trypsin-like serine proteases"/>
    <property type="match status" value="2"/>
</dbReference>
<evidence type="ECO:0000256" key="1">
    <source>
        <dbReference type="ARBA" id="ARBA00022670"/>
    </source>
</evidence>
<dbReference type="GO" id="GO:0006508">
    <property type="term" value="P:proteolysis"/>
    <property type="evidence" value="ECO:0007669"/>
    <property type="project" value="UniProtKB-KW"/>
</dbReference>
<evidence type="ECO:0000256" key="4">
    <source>
        <dbReference type="ARBA" id="ARBA00022825"/>
    </source>
</evidence>
<dbReference type="GO" id="GO:0004252">
    <property type="term" value="F:serine-type endopeptidase activity"/>
    <property type="evidence" value="ECO:0007669"/>
    <property type="project" value="InterPro"/>
</dbReference>
<dbReference type="InterPro" id="IPR033116">
    <property type="entry name" value="TRYPSIN_SER"/>
</dbReference>
<reference evidence="9" key="3">
    <citation type="submission" date="2025-08" db="UniProtKB">
        <authorList>
            <consortium name="Ensembl"/>
        </authorList>
    </citation>
    <scope>IDENTIFICATION</scope>
</reference>
<dbReference type="Proteomes" id="UP000007267">
    <property type="component" value="Unassembled WGS sequence"/>
</dbReference>
<evidence type="ECO:0000259" key="8">
    <source>
        <dbReference type="PROSITE" id="PS50240"/>
    </source>
</evidence>
<dbReference type="FunFam" id="2.40.10.10:FF:000005">
    <property type="entry name" value="Serine protease 37"/>
    <property type="match status" value="1"/>
</dbReference>
<dbReference type="Pfam" id="PF00089">
    <property type="entry name" value="Trypsin"/>
    <property type="match status" value="1"/>
</dbReference>
<dbReference type="SUPFAM" id="SSF50494">
    <property type="entry name" value="Trypsin-like serine proteases"/>
    <property type="match status" value="1"/>
</dbReference>
<evidence type="ECO:0000256" key="6">
    <source>
        <dbReference type="ARBA" id="ARBA00023157"/>
    </source>
</evidence>
<evidence type="ECO:0000313" key="9">
    <source>
        <dbReference type="Ensembl" id="ENSPSIP00000004135.1"/>
    </source>
</evidence>
<keyword evidence="2" id="KW-0732">Signal</keyword>
<evidence type="ECO:0000256" key="2">
    <source>
        <dbReference type="ARBA" id="ARBA00022729"/>
    </source>
</evidence>
<accession>K7F7X5</accession>
<dbReference type="InterPro" id="IPR043504">
    <property type="entry name" value="Peptidase_S1_PA_chymotrypsin"/>
</dbReference>
<keyword evidence="6" id="KW-1015">Disulfide bond</keyword>
<reference evidence="9" key="4">
    <citation type="submission" date="2025-09" db="UniProtKB">
        <authorList>
            <consortium name="Ensembl"/>
        </authorList>
    </citation>
    <scope>IDENTIFICATION</scope>
</reference>
<dbReference type="STRING" id="13735.ENSPSIP00000004135"/>
<dbReference type="InterPro" id="IPR009003">
    <property type="entry name" value="Peptidase_S1_PA"/>
</dbReference>
<dbReference type="OMA" id="PWINSTM"/>
<reference evidence="10" key="2">
    <citation type="journal article" date="2013" name="Nat. Genet.">
        <title>The draft genomes of soft-shell turtle and green sea turtle yield insights into the development and evolution of the turtle-specific body plan.</title>
        <authorList>
            <person name="Wang Z."/>
            <person name="Pascual-Anaya J."/>
            <person name="Zadissa A."/>
            <person name="Li W."/>
            <person name="Niimura Y."/>
            <person name="Huang Z."/>
            <person name="Li C."/>
            <person name="White S."/>
            <person name="Xiong Z."/>
            <person name="Fang D."/>
            <person name="Wang B."/>
            <person name="Ming Y."/>
            <person name="Chen Y."/>
            <person name="Zheng Y."/>
            <person name="Kuraku S."/>
            <person name="Pignatelli M."/>
            <person name="Herrero J."/>
            <person name="Beal K."/>
            <person name="Nozawa M."/>
            <person name="Li Q."/>
            <person name="Wang J."/>
            <person name="Zhang H."/>
            <person name="Yu L."/>
            <person name="Shigenobu S."/>
            <person name="Wang J."/>
            <person name="Liu J."/>
            <person name="Flicek P."/>
            <person name="Searle S."/>
            <person name="Wang J."/>
            <person name="Kuratani S."/>
            <person name="Yin Y."/>
            <person name="Aken B."/>
            <person name="Zhang G."/>
            <person name="Irie N."/>
        </authorList>
    </citation>
    <scope>NUCLEOTIDE SEQUENCE [LARGE SCALE GENOMIC DNA]</scope>
    <source>
        <strain evidence="10">Daiwa-1</strain>
    </source>
</reference>
<dbReference type="EMBL" id="AGCU01161139">
    <property type="status" value="NOT_ANNOTATED_CDS"/>
    <property type="molecule type" value="Genomic_DNA"/>
</dbReference>
<proteinExistence type="predicted"/>
<keyword evidence="3 7" id="KW-0378">Hydrolase</keyword>
<evidence type="ECO:0000256" key="7">
    <source>
        <dbReference type="RuleBase" id="RU363034"/>
    </source>
</evidence>
<keyword evidence="1 7" id="KW-0645">Protease</keyword>
<keyword evidence="10" id="KW-1185">Reference proteome</keyword>
<feature type="domain" description="Peptidase S1" evidence="8">
    <location>
        <begin position="34"/>
        <end position="260"/>
    </location>
</feature>
<dbReference type="PROSITE" id="PS00135">
    <property type="entry name" value="TRYPSIN_SER"/>
    <property type="match status" value="1"/>
</dbReference>
<dbReference type="PANTHER" id="PTHR24271:SF81">
    <property type="entry name" value="GRANZYME B"/>
    <property type="match status" value="1"/>
</dbReference>
<evidence type="ECO:0000256" key="3">
    <source>
        <dbReference type="ARBA" id="ARBA00022801"/>
    </source>
</evidence>
<dbReference type="InterPro" id="IPR018114">
    <property type="entry name" value="TRYPSIN_HIS"/>
</dbReference>
<dbReference type="AlphaFoldDB" id="K7F7X5"/>
<dbReference type="EMBL" id="AGCU01161140">
    <property type="status" value="NOT_ANNOTATED_CDS"/>
    <property type="molecule type" value="Genomic_DNA"/>
</dbReference>
<dbReference type="SMART" id="SM00020">
    <property type="entry name" value="Tryp_SPc"/>
    <property type="match status" value="1"/>
</dbReference>
<dbReference type="eggNOG" id="KOG3627">
    <property type="taxonomic scope" value="Eukaryota"/>
</dbReference>
<reference evidence="10" key="1">
    <citation type="submission" date="2011-10" db="EMBL/GenBank/DDBJ databases">
        <authorList>
            <consortium name="Soft-shell Turtle Genome Consortium"/>
        </authorList>
    </citation>
    <scope>NUCLEOTIDE SEQUENCE [LARGE SCALE GENOMIC DNA]</scope>
    <source>
        <strain evidence="10">Daiwa-1</strain>
    </source>
</reference>
<organism evidence="9 10">
    <name type="scientific">Pelodiscus sinensis</name>
    <name type="common">Chinese softshell turtle</name>
    <name type="synonym">Trionyx sinensis</name>
    <dbReference type="NCBI Taxonomy" id="13735"/>
    <lineage>
        <taxon>Eukaryota</taxon>
        <taxon>Metazoa</taxon>
        <taxon>Chordata</taxon>
        <taxon>Craniata</taxon>
        <taxon>Vertebrata</taxon>
        <taxon>Euteleostomi</taxon>
        <taxon>Archelosauria</taxon>
        <taxon>Testudinata</taxon>
        <taxon>Testudines</taxon>
        <taxon>Cryptodira</taxon>
        <taxon>Trionychia</taxon>
        <taxon>Trionychidae</taxon>
        <taxon>Pelodiscus</taxon>
    </lineage>
</organism>
<dbReference type="CDD" id="cd00190">
    <property type="entry name" value="Tryp_SPc"/>
    <property type="match status" value="1"/>
</dbReference>
<protein>
    <submittedName>
        <fullName evidence="9">Mast cell protease 1A-like</fullName>
    </submittedName>
</protein>
<dbReference type="PROSITE" id="PS50240">
    <property type="entry name" value="TRYPSIN_DOM"/>
    <property type="match status" value="1"/>
</dbReference>
<dbReference type="InterPro" id="IPR001254">
    <property type="entry name" value="Trypsin_dom"/>
</dbReference>
<dbReference type="GeneTree" id="ENSGT01030000234551"/>
<dbReference type="HOGENOM" id="CLU_006842_1_0_1"/>